<dbReference type="PANTHER" id="PTHR46902:SF1">
    <property type="entry name" value="DOMON DOMAIN-CONTAINING PROTEIN FRRS1L"/>
    <property type="match status" value="1"/>
</dbReference>
<dbReference type="AlphaFoldDB" id="A0A914QMG5"/>
<dbReference type="PANTHER" id="PTHR46902">
    <property type="entry name" value="DOMON DOMAIN-CONTAINING PROTEIN FRRS1L"/>
    <property type="match status" value="1"/>
</dbReference>
<dbReference type="GO" id="GO:1900449">
    <property type="term" value="P:regulation of glutamate receptor signaling pathway"/>
    <property type="evidence" value="ECO:0007669"/>
    <property type="project" value="InterPro"/>
</dbReference>
<organism evidence="3 4">
    <name type="scientific">Panagrolaimus davidi</name>
    <dbReference type="NCBI Taxonomy" id="227884"/>
    <lineage>
        <taxon>Eukaryota</taxon>
        <taxon>Metazoa</taxon>
        <taxon>Ecdysozoa</taxon>
        <taxon>Nematoda</taxon>
        <taxon>Chromadorea</taxon>
        <taxon>Rhabditida</taxon>
        <taxon>Tylenchina</taxon>
        <taxon>Panagrolaimomorpha</taxon>
        <taxon>Panagrolaimoidea</taxon>
        <taxon>Panagrolaimidae</taxon>
        <taxon>Panagrolaimus</taxon>
    </lineage>
</organism>
<reference evidence="4" key="1">
    <citation type="submission" date="2022-11" db="UniProtKB">
        <authorList>
            <consortium name="WormBaseParasite"/>
        </authorList>
    </citation>
    <scope>IDENTIFICATION</scope>
</reference>
<keyword evidence="1" id="KW-0732">Signal</keyword>
<dbReference type="WBParaSite" id="PDA_v2.g4913.t1">
    <property type="protein sequence ID" value="PDA_v2.g4913.t1"/>
    <property type="gene ID" value="PDA_v2.g4913"/>
</dbReference>
<feature type="chain" id="PRO_5037839343" evidence="1">
    <location>
        <begin position="18"/>
        <end position="196"/>
    </location>
</feature>
<dbReference type="PROSITE" id="PS50836">
    <property type="entry name" value="DOMON"/>
    <property type="match status" value="1"/>
</dbReference>
<dbReference type="InterPro" id="IPR042789">
    <property type="entry name" value="FRRS1L"/>
</dbReference>
<accession>A0A914QMG5</accession>
<evidence type="ECO:0000313" key="4">
    <source>
        <dbReference type="WBParaSite" id="PDA_v2.g4913.t1"/>
    </source>
</evidence>
<keyword evidence="3" id="KW-1185">Reference proteome</keyword>
<proteinExistence type="predicted"/>
<name>A0A914QMG5_9BILA</name>
<feature type="signal peptide" evidence="1">
    <location>
        <begin position="1"/>
        <end position="17"/>
    </location>
</feature>
<feature type="domain" description="DOMON" evidence="2">
    <location>
        <begin position="48"/>
        <end position="171"/>
    </location>
</feature>
<evidence type="ECO:0000256" key="1">
    <source>
        <dbReference type="SAM" id="SignalP"/>
    </source>
</evidence>
<dbReference type="GO" id="GO:0099072">
    <property type="term" value="P:regulation of postsynaptic membrane neurotransmitter receptor levels"/>
    <property type="evidence" value="ECO:0007669"/>
    <property type="project" value="TreeGrafter"/>
</dbReference>
<protein>
    <submittedName>
        <fullName evidence="4">DOMON domain-containing protein</fullName>
    </submittedName>
</protein>
<dbReference type="Pfam" id="PF03351">
    <property type="entry name" value="DOMON"/>
    <property type="match status" value="1"/>
</dbReference>
<evidence type="ECO:0000313" key="3">
    <source>
        <dbReference type="Proteomes" id="UP000887578"/>
    </source>
</evidence>
<dbReference type="InterPro" id="IPR005018">
    <property type="entry name" value="DOMON_domain"/>
</dbReference>
<dbReference type="Proteomes" id="UP000887578">
    <property type="component" value="Unplaced"/>
</dbReference>
<evidence type="ECO:0000259" key="2">
    <source>
        <dbReference type="PROSITE" id="PS50836"/>
    </source>
</evidence>
<dbReference type="CDD" id="cd09628">
    <property type="entry name" value="DOMON_SDR_2_like"/>
    <property type="match status" value="1"/>
</dbReference>
<sequence>MAFKYLIVLACIVSALAQMSSSNFDASKCGTQKRCINIPNNCQSSGNCQYQISYAPAGDGKSMIIELYGRRDSPSMQYVAIGFSTDTQMGNEPVAACIVTPNGQAQLSYSFNQEGRRNVPLGPINPSDSQLLSSSVTPNSIYCKFSQSIIPTTNQALPNLQRPYNLLLARGPIQANGQLARHTDRQALSTMTSMAQ</sequence>